<evidence type="ECO:0000313" key="3">
    <source>
        <dbReference type="Proteomes" id="UP000305929"/>
    </source>
</evidence>
<dbReference type="Proteomes" id="UP000305929">
    <property type="component" value="Unassembled WGS sequence"/>
</dbReference>
<evidence type="ECO:0000313" key="2">
    <source>
        <dbReference type="EMBL" id="TKT02462.1"/>
    </source>
</evidence>
<protein>
    <submittedName>
        <fullName evidence="2">Uncharacterized protein</fullName>
    </submittedName>
</protein>
<feature type="compositionally biased region" description="Low complexity" evidence="1">
    <location>
        <begin position="53"/>
        <end position="100"/>
    </location>
</feature>
<accession>A0A4U5WLP7</accession>
<dbReference type="AlphaFoldDB" id="A0A4U5WLP7"/>
<gene>
    <name evidence="2" type="ORF">E4U91_21820</name>
</gene>
<sequence length="184" mass="17459">MLAVGGLLVAVGVLSLVRLAPESGVGGIGTAEAEPRTDHRSGTPAAPDRAGNATVAARPTASPTATTPPAGATPDAAAADGGRTASVAVVPGSSAAARPGAPAPHRTPPTAPGTPPVDPAPTTRAPVPPTTTAPAPPPSTAPPAPAPPTPRQPGLCVPLIGLCVDLLDAPLLPGAATPGRLPVG</sequence>
<feature type="region of interest" description="Disordered" evidence="1">
    <location>
        <begin position="24"/>
        <end position="152"/>
    </location>
</feature>
<feature type="compositionally biased region" description="Pro residues" evidence="1">
    <location>
        <begin position="101"/>
        <end position="119"/>
    </location>
</feature>
<dbReference type="RefSeq" id="WP_137308392.1">
    <property type="nucleotide sequence ID" value="NZ_SZNQ01000001.1"/>
</dbReference>
<reference evidence="2 3" key="1">
    <citation type="submission" date="2019-04" db="EMBL/GenBank/DDBJ databases">
        <title>Streptomyces lasaliensis sp. nov., an Actinomycete isolated from soil which produces the polyether antibiotic lasalocid.</title>
        <authorList>
            <person name="Erwin G."/>
            <person name="Haber C."/>
        </authorList>
    </citation>
    <scope>NUCLEOTIDE SEQUENCE [LARGE SCALE GENOMIC DNA]</scope>
    <source>
        <strain evidence="2 3">X-537</strain>
    </source>
</reference>
<evidence type="ECO:0000256" key="1">
    <source>
        <dbReference type="SAM" id="MobiDB-lite"/>
    </source>
</evidence>
<proteinExistence type="predicted"/>
<feature type="compositionally biased region" description="Pro residues" evidence="1">
    <location>
        <begin position="126"/>
        <end position="151"/>
    </location>
</feature>
<keyword evidence="3" id="KW-1185">Reference proteome</keyword>
<dbReference type="EMBL" id="SZNQ01000001">
    <property type="protein sequence ID" value="TKT02462.1"/>
    <property type="molecule type" value="Genomic_DNA"/>
</dbReference>
<comment type="caution">
    <text evidence="2">The sequence shown here is derived from an EMBL/GenBank/DDBJ whole genome shotgun (WGS) entry which is preliminary data.</text>
</comment>
<organism evidence="2 3">
    <name type="scientific">Streptomyces lasalocidi</name>
    <name type="common">Streptomyces lasaliensis</name>
    <dbReference type="NCBI Taxonomy" id="324833"/>
    <lineage>
        <taxon>Bacteria</taxon>
        <taxon>Bacillati</taxon>
        <taxon>Actinomycetota</taxon>
        <taxon>Actinomycetes</taxon>
        <taxon>Kitasatosporales</taxon>
        <taxon>Streptomycetaceae</taxon>
        <taxon>Streptomyces</taxon>
    </lineage>
</organism>
<name>A0A4U5WLP7_STRLS</name>